<dbReference type="PROSITE" id="PS51843">
    <property type="entry name" value="NR_LBD"/>
    <property type="match status" value="1"/>
</dbReference>
<keyword evidence="7 10" id="KW-0675">Receptor</keyword>
<evidence type="ECO:0000256" key="5">
    <source>
        <dbReference type="ARBA" id="ARBA00023125"/>
    </source>
</evidence>
<dbReference type="Proteomes" id="UP000285301">
    <property type="component" value="Unassembled WGS sequence"/>
</dbReference>
<dbReference type="SMART" id="SM00430">
    <property type="entry name" value="HOLI"/>
    <property type="match status" value="1"/>
</dbReference>
<evidence type="ECO:0000256" key="1">
    <source>
        <dbReference type="ARBA" id="ARBA00022723"/>
    </source>
</evidence>
<evidence type="ECO:0000313" key="10">
    <source>
        <dbReference type="EMBL" id="RWS14808.1"/>
    </source>
</evidence>
<keyword evidence="3" id="KW-0862">Zinc</keyword>
<feature type="region of interest" description="Disordered" evidence="8">
    <location>
        <begin position="323"/>
        <end position="344"/>
    </location>
</feature>
<dbReference type="SUPFAM" id="SSF48508">
    <property type="entry name" value="Nuclear receptor ligand-binding domain"/>
    <property type="match status" value="1"/>
</dbReference>
<dbReference type="GO" id="GO:0008270">
    <property type="term" value="F:zinc ion binding"/>
    <property type="evidence" value="ECO:0007669"/>
    <property type="project" value="UniProtKB-KW"/>
</dbReference>
<proteinExistence type="predicted"/>
<dbReference type="GO" id="GO:0004879">
    <property type="term" value="F:nuclear receptor activity"/>
    <property type="evidence" value="ECO:0007669"/>
    <property type="project" value="TreeGrafter"/>
</dbReference>
<feature type="domain" description="NR LBD" evidence="9">
    <location>
        <begin position="63"/>
        <end position="297"/>
    </location>
</feature>
<evidence type="ECO:0000256" key="3">
    <source>
        <dbReference type="ARBA" id="ARBA00022833"/>
    </source>
</evidence>
<dbReference type="GO" id="GO:0045944">
    <property type="term" value="P:positive regulation of transcription by RNA polymerase II"/>
    <property type="evidence" value="ECO:0007669"/>
    <property type="project" value="TreeGrafter"/>
</dbReference>
<dbReference type="InterPro" id="IPR000536">
    <property type="entry name" value="Nucl_hrmn_rcpt_lig-bd"/>
</dbReference>
<dbReference type="PRINTS" id="PR00398">
    <property type="entry name" value="STRDHORMONER"/>
</dbReference>
<evidence type="ECO:0000313" key="11">
    <source>
        <dbReference type="Proteomes" id="UP000285301"/>
    </source>
</evidence>
<dbReference type="AlphaFoldDB" id="A0A443RHS9"/>
<evidence type="ECO:0000256" key="2">
    <source>
        <dbReference type="ARBA" id="ARBA00022771"/>
    </source>
</evidence>
<evidence type="ECO:0000256" key="4">
    <source>
        <dbReference type="ARBA" id="ARBA00023015"/>
    </source>
</evidence>
<sequence>MEKSWVMTEEERLQMLKTRLEKRQRQDAKESCKSMSKQLEDLPRYKCDFEPDIGLINKYLSEDEISLIESIINHYLKSCKEIAFNEELIMSKLPRNRTEILDMFFTAIQQFALFAQRFEAFKKISPTDQEILLRGGVLELCFVRGAFLFDLESQSWLQSKSTSCSPLPYLAAADLKPLIRDDLVEKHMRFIKMIKDIDVDESTIMLLCVIILLSPDRPGLTDPHFISKQQEFFLILLRKYMNWRYSERKSSTLYPKLLLTLPELRELSEGHTDYHLWLCREELEEIQIRLSSLRLDPLGSQCSNDPASKAQLVSWSLRANLQKRTSSFDESSTSSESSEKLPSD</sequence>
<keyword evidence="5" id="KW-0238">DNA-binding</keyword>
<protein>
    <submittedName>
        <fullName evidence="10">Vitamin D3 receptor B-like protein</fullName>
    </submittedName>
</protein>
<dbReference type="InterPro" id="IPR050234">
    <property type="entry name" value="Nuclear_hormone_rcpt_NR1"/>
</dbReference>
<dbReference type="Pfam" id="PF00104">
    <property type="entry name" value="Hormone_recep"/>
    <property type="match status" value="1"/>
</dbReference>
<name>A0A443RHS9_9ACAR</name>
<dbReference type="GO" id="GO:0000122">
    <property type="term" value="P:negative regulation of transcription by RNA polymerase II"/>
    <property type="evidence" value="ECO:0007669"/>
    <property type="project" value="TreeGrafter"/>
</dbReference>
<comment type="caution">
    <text evidence="10">The sequence shown here is derived from an EMBL/GenBank/DDBJ whole genome shotgun (WGS) entry which is preliminary data.</text>
</comment>
<reference evidence="10 11" key="1">
    <citation type="journal article" date="2018" name="Gigascience">
        <title>Genomes of trombidid mites reveal novel predicted allergens and laterally-transferred genes associated with secondary metabolism.</title>
        <authorList>
            <person name="Dong X."/>
            <person name="Chaisiri K."/>
            <person name="Xia D."/>
            <person name="Armstrong S.D."/>
            <person name="Fang Y."/>
            <person name="Donnelly M.J."/>
            <person name="Kadowaki T."/>
            <person name="McGarry J.W."/>
            <person name="Darby A.C."/>
            <person name="Makepeace B.L."/>
        </authorList>
    </citation>
    <scope>NUCLEOTIDE SEQUENCE [LARGE SCALE GENOMIC DNA]</scope>
    <source>
        <strain evidence="10">UoL-WK</strain>
    </source>
</reference>
<keyword evidence="1" id="KW-0479">Metal-binding</keyword>
<organism evidence="10 11">
    <name type="scientific">Dinothrombium tinctorium</name>
    <dbReference type="NCBI Taxonomy" id="1965070"/>
    <lineage>
        <taxon>Eukaryota</taxon>
        <taxon>Metazoa</taxon>
        <taxon>Ecdysozoa</taxon>
        <taxon>Arthropoda</taxon>
        <taxon>Chelicerata</taxon>
        <taxon>Arachnida</taxon>
        <taxon>Acari</taxon>
        <taxon>Acariformes</taxon>
        <taxon>Trombidiformes</taxon>
        <taxon>Prostigmata</taxon>
        <taxon>Anystina</taxon>
        <taxon>Parasitengona</taxon>
        <taxon>Trombidioidea</taxon>
        <taxon>Trombidiidae</taxon>
        <taxon>Dinothrombium</taxon>
    </lineage>
</organism>
<keyword evidence="2" id="KW-0863">Zinc-finger</keyword>
<dbReference type="STRING" id="1965070.A0A443RHS9"/>
<evidence type="ECO:0000256" key="6">
    <source>
        <dbReference type="ARBA" id="ARBA00023163"/>
    </source>
</evidence>
<dbReference type="InterPro" id="IPR001723">
    <property type="entry name" value="Nuclear_hrmn_rcpt"/>
</dbReference>
<gene>
    <name evidence="10" type="ORF">B4U79_01773</name>
</gene>
<dbReference type="GO" id="GO:0030154">
    <property type="term" value="P:cell differentiation"/>
    <property type="evidence" value="ECO:0007669"/>
    <property type="project" value="TreeGrafter"/>
</dbReference>
<keyword evidence="4" id="KW-0805">Transcription regulation</keyword>
<dbReference type="OrthoDB" id="6159439at2759"/>
<dbReference type="GO" id="GO:0000978">
    <property type="term" value="F:RNA polymerase II cis-regulatory region sequence-specific DNA binding"/>
    <property type="evidence" value="ECO:0007669"/>
    <property type="project" value="TreeGrafter"/>
</dbReference>
<accession>A0A443RHS9</accession>
<evidence type="ECO:0000256" key="8">
    <source>
        <dbReference type="SAM" id="MobiDB-lite"/>
    </source>
</evidence>
<dbReference type="InterPro" id="IPR035500">
    <property type="entry name" value="NHR-like_dom_sf"/>
</dbReference>
<evidence type="ECO:0000259" key="9">
    <source>
        <dbReference type="PROSITE" id="PS51843"/>
    </source>
</evidence>
<dbReference type="PANTHER" id="PTHR24082">
    <property type="entry name" value="NUCLEAR HORMONE RECEPTOR"/>
    <property type="match status" value="1"/>
</dbReference>
<evidence type="ECO:0000256" key="7">
    <source>
        <dbReference type="ARBA" id="ARBA00023170"/>
    </source>
</evidence>
<keyword evidence="6" id="KW-0804">Transcription</keyword>
<dbReference type="Gene3D" id="1.10.565.10">
    <property type="entry name" value="Retinoid X Receptor"/>
    <property type="match status" value="1"/>
</dbReference>
<keyword evidence="11" id="KW-1185">Reference proteome</keyword>
<dbReference type="PANTHER" id="PTHR24082:SF482">
    <property type="entry name" value="NUCLEAR RECEPTOR"/>
    <property type="match status" value="1"/>
</dbReference>
<dbReference type="EMBL" id="NCKU01000616">
    <property type="protein sequence ID" value="RWS14808.1"/>
    <property type="molecule type" value="Genomic_DNA"/>
</dbReference>